<accession>A0AA43QSP7</accession>
<proteinExistence type="predicted"/>
<dbReference type="PANTHER" id="PTHR31465">
    <property type="entry name" value="PROTEIN RTA1-RELATED"/>
    <property type="match status" value="1"/>
</dbReference>
<keyword evidence="2 6" id="KW-0812">Transmembrane</keyword>
<sequence>MAQNPMFKFFMAALALSFTCIMIRCIYRIVELAPGWGSAQMSNETNFIACEGAMIVVAVVVLNLFFPGQYLTKRFAMELSSKHSNSSSMSSTPLEKPVKV</sequence>
<evidence type="ECO:0000313" key="7">
    <source>
        <dbReference type="EMBL" id="MDI1491497.1"/>
    </source>
</evidence>
<evidence type="ECO:0000256" key="1">
    <source>
        <dbReference type="ARBA" id="ARBA00004141"/>
    </source>
</evidence>
<evidence type="ECO:0000256" key="6">
    <source>
        <dbReference type="SAM" id="Phobius"/>
    </source>
</evidence>
<dbReference type="InterPro" id="IPR007568">
    <property type="entry name" value="RTA1"/>
</dbReference>
<dbReference type="EMBL" id="JAPUFD010000014">
    <property type="protein sequence ID" value="MDI1491497.1"/>
    <property type="molecule type" value="Genomic_DNA"/>
</dbReference>
<feature type="region of interest" description="Disordered" evidence="5">
    <location>
        <begin position="81"/>
        <end position="100"/>
    </location>
</feature>
<dbReference type="AlphaFoldDB" id="A0AA43QSP7"/>
<evidence type="ECO:0000256" key="5">
    <source>
        <dbReference type="SAM" id="MobiDB-lite"/>
    </source>
</evidence>
<feature type="transmembrane region" description="Helical" evidence="6">
    <location>
        <begin position="52"/>
        <end position="72"/>
    </location>
</feature>
<evidence type="ECO:0000256" key="2">
    <source>
        <dbReference type="ARBA" id="ARBA00022692"/>
    </source>
</evidence>
<keyword evidence="3 6" id="KW-1133">Transmembrane helix</keyword>
<evidence type="ECO:0000256" key="4">
    <source>
        <dbReference type="ARBA" id="ARBA00023136"/>
    </source>
</evidence>
<dbReference type="GO" id="GO:0000324">
    <property type="term" value="C:fungal-type vacuole"/>
    <property type="evidence" value="ECO:0007669"/>
    <property type="project" value="TreeGrafter"/>
</dbReference>
<evidence type="ECO:0000313" key="8">
    <source>
        <dbReference type="Proteomes" id="UP001161017"/>
    </source>
</evidence>
<dbReference type="Pfam" id="PF04479">
    <property type="entry name" value="RTA1"/>
    <property type="match status" value="1"/>
</dbReference>
<feature type="compositionally biased region" description="Low complexity" evidence="5">
    <location>
        <begin position="82"/>
        <end position="91"/>
    </location>
</feature>
<dbReference type="GO" id="GO:0005886">
    <property type="term" value="C:plasma membrane"/>
    <property type="evidence" value="ECO:0007669"/>
    <property type="project" value="TreeGrafter"/>
</dbReference>
<keyword evidence="8" id="KW-1185">Reference proteome</keyword>
<gene>
    <name evidence="7" type="ORF">OHK93_002706</name>
</gene>
<keyword evidence="4 6" id="KW-0472">Membrane</keyword>
<name>A0AA43QSP7_9LECA</name>
<comment type="subcellular location">
    <subcellularLocation>
        <location evidence="1">Membrane</location>
        <topology evidence="1">Multi-pass membrane protein</topology>
    </subcellularLocation>
</comment>
<protein>
    <submittedName>
        <fullName evidence="7">Uncharacterized protein</fullName>
    </submittedName>
</protein>
<dbReference type="PANTHER" id="PTHR31465:SF8">
    <property type="entry name" value="DOMAIN PROTEIN, PUTATIVE (AFU_ORTHOLOGUE AFUA_6G14140)-RELATED"/>
    <property type="match status" value="1"/>
</dbReference>
<organism evidence="7 8">
    <name type="scientific">Ramalina farinacea</name>
    <dbReference type="NCBI Taxonomy" id="258253"/>
    <lineage>
        <taxon>Eukaryota</taxon>
        <taxon>Fungi</taxon>
        <taxon>Dikarya</taxon>
        <taxon>Ascomycota</taxon>
        <taxon>Pezizomycotina</taxon>
        <taxon>Lecanoromycetes</taxon>
        <taxon>OSLEUM clade</taxon>
        <taxon>Lecanoromycetidae</taxon>
        <taxon>Lecanorales</taxon>
        <taxon>Lecanorineae</taxon>
        <taxon>Ramalinaceae</taxon>
        <taxon>Ramalina</taxon>
    </lineage>
</organism>
<reference evidence="7" key="1">
    <citation type="journal article" date="2023" name="Genome Biol. Evol.">
        <title>First Whole Genome Sequence and Flow Cytometry Genome Size Data for the Lichen-Forming Fungus Ramalina farinacea (Ascomycota).</title>
        <authorList>
            <person name="Llewellyn T."/>
            <person name="Mian S."/>
            <person name="Hill R."/>
            <person name="Leitch I.J."/>
            <person name="Gaya E."/>
        </authorList>
    </citation>
    <scope>NUCLEOTIDE SEQUENCE</scope>
    <source>
        <strain evidence="7">LIQ254RAFAR</strain>
    </source>
</reference>
<dbReference type="Proteomes" id="UP001161017">
    <property type="component" value="Unassembled WGS sequence"/>
</dbReference>
<comment type="caution">
    <text evidence="7">The sequence shown here is derived from an EMBL/GenBank/DDBJ whole genome shotgun (WGS) entry which is preliminary data.</text>
</comment>
<evidence type="ECO:0000256" key="3">
    <source>
        <dbReference type="ARBA" id="ARBA00022989"/>
    </source>
</evidence>